<sequence>MRATAGRPPITKCTFSMPFESESAGSEQAVSQHILPEPSRISALFSRQPSNSSAADRGDHPSRSRDACWSPGTASPRATQGMAAVWRLSDADVSRGESGAPHGSQKVLDPPALLRVAPQLREEPTDTLKGRAPASLFLTAVLSRHLYHRPFRCSKAEHVSSADLPPSTDARASTPNAQQNAEPVWIGQAPALLIFAPACQLQPHDPGKLSSIRIERATASDTTMSGLDGLATAQIAPTLEDELAATQQSLLEELHTISEEGILDHNQRDSKAGEANAAEHSDALTSQTLTEHQAAAPAEELEQTSCSAASQNGILPSQQAEVGLETVQTCLQQGNGVETAASDALLHSGDAQVESVVQANTAAPEPKSAQVQQDRKADVVALVQTTDGTAEQSNDASLPATHDAAMETATTTMDISTDILLDHDHLFDGIEADVFGDIELSPPVRRHVSLPQVGVPSQIRSMHAPPSPTRPSQSKASQTAAGRIRGALEDDPFFPEPSEAEAGQTTSCFEPSFAGFKTGHGKKVQLSEKALEVARKLLLDLEESQELLPPPRTSQALSQPSQSQQSPSRAPPARAAHLAARTPMQEVPSKQNVPAVESREVPPPLKSAPGPSQTTGTAVGSSRQIDRPAVATPQPFRSAHLVGSLTPGTPLRISGSASLARFTTPQPTKKVSLGVLPRVGMSASSSRKRPVPRFVTPFKAGKRPKAEELADASSPVRRLDYGTVGASTPTFSSARQYPATRSTRPVNPVNPDAVSVFRLQSAAPRQRLADVGRPEQYSSMQLIARGVPDEIIVILNDASRGAQYAFEGPDGSLLQQQDALDELVARGCSGAKLPWVQNHWTLILWKLAAMVRLDPSCAHERWSWHELIRQLLYRYEREVHLAQRSCLKRIQEHDSSPSRPMVLLVAKILEEETEVQDRSGQVVVRKETILELSDGWYRVQAQVDGVLAQACQRGRLRVGHKLAVMGATLDAQGEGNEVLAAYHLSTLVLSGNSTSLASWDARLGFAPQPFFASLRSLTPEGGVVSLMDVVITKVFPLAYVDAERTTDRSAAPRGEQEEAEQLEAWKQRREDAMAQLELQLESEQRRLYDLVEAIGDLASDAFLPSLPEDPSGRLEAVAATLFDQLQARPNPAQAVKELVIQPGHASTVPWLHSMAKAALVAQDGGAARLGAHLDRLCPPRKVRGFRVVRFRDARLPEPPAPPATNAGAAGKKRNAHARTVQLTVWDAVQLGDELQEGRRFWVTNLVPTSKTAWRKPDEAADVFLATRRDTKWRAVR</sequence>
<dbReference type="SUPFAM" id="SSF81872">
    <property type="entry name" value="BRCA2 helical domain"/>
    <property type="match status" value="1"/>
</dbReference>
<proteinExistence type="predicted"/>
<keyword evidence="1" id="KW-0677">Repeat</keyword>
<dbReference type="GO" id="GO:0000724">
    <property type="term" value="P:double-strand break repair via homologous recombination"/>
    <property type="evidence" value="ECO:0007669"/>
    <property type="project" value="InterPro"/>
</dbReference>
<feature type="compositionally biased region" description="Low complexity" evidence="5">
    <location>
        <begin position="554"/>
        <end position="581"/>
    </location>
</feature>
<keyword evidence="4" id="KW-0175">Coiled coil</keyword>
<feature type="region of interest" description="Disordered" evidence="5">
    <location>
        <begin position="1"/>
        <end position="79"/>
    </location>
</feature>
<dbReference type="InterPro" id="IPR015525">
    <property type="entry name" value="BRCA2"/>
</dbReference>
<dbReference type="AlphaFoldDB" id="W3VER6"/>
<feature type="compositionally biased region" description="Polar residues" evidence="5">
    <location>
        <begin position="610"/>
        <end position="623"/>
    </location>
</feature>
<dbReference type="InterPro" id="IPR012340">
    <property type="entry name" value="NA-bd_OB-fold"/>
</dbReference>
<feature type="compositionally biased region" description="Basic and acidic residues" evidence="5">
    <location>
        <begin position="56"/>
        <end position="66"/>
    </location>
</feature>
<feature type="region of interest" description="Disordered" evidence="5">
    <location>
        <begin position="454"/>
        <end position="481"/>
    </location>
</feature>
<evidence type="ECO:0000256" key="4">
    <source>
        <dbReference type="SAM" id="Coils"/>
    </source>
</evidence>
<evidence type="ECO:0000259" key="6">
    <source>
        <dbReference type="Pfam" id="PF09103"/>
    </source>
</evidence>
<feature type="region of interest" description="Disordered" evidence="5">
    <location>
        <begin position="261"/>
        <end position="281"/>
    </location>
</feature>
<reference evidence="7 8" key="1">
    <citation type="journal article" date="2014" name="Genome Announc.">
        <title>Genome sequence of the basidiomycetous fungus Pseudozyma aphidis DSM70725, an efficient producer of biosurfactant mannosylerythritol lipids.</title>
        <authorList>
            <person name="Lorenz S."/>
            <person name="Guenther M."/>
            <person name="Grumaz C."/>
            <person name="Rupp S."/>
            <person name="Zibek S."/>
            <person name="Sohn K."/>
        </authorList>
    </citation>
    <scope>NUCLEOTIDE SEQUENCE [LARGE SCALE GENOMIC DNA]</scope>
    <source>
        <strain evidence="8">ATCC 32657 / CBS 517.83 / DSM 70725 / JCM 10318 / NBRC 10182 / NRRL Y-7954 / St-0401</strain>
    </source>
</reference>
<dbReference type="SUPFAM" id="SSF50249">
    <property type="entry name" value="Nucleic acid-binding proteins"/>
    <property type="match status" value="2"/>
</dbReference>
<dbReference type="Proteomes" id="UP000019462">
    <property type="component" value="Unassembled WGS sequence"/>
</dbReference>
<evidence type="ECO:0000256" key="5">
    <source>
        <dbReference type="SAM" id="MobiDB-lite"/>
    </source>
</evidence>
<dbReference type="HOGENOM" id="CLU_287011_0_0_1"/>
<dbReference type="GO" id="GO:0006355">
    <property type="term" value="P:regulation of DNA-templated transcription"/>
    <property type="evidence" value="ECO:0007669"/>
    <property type="project" value="TreeGrafter"/>
</dbReference>
<feature type="coiled-coil region" evidence="4">
    <location>
        <begin position="1055"/>
        <end position="1093"/>
    </location>
</feature>
<evidence type="ECO:0000256" key="2">
    <source>
        <dbReference type="ARBA" id="ARBA00022763"/>
    </source>
</evidence>
<accession>W3VER6</accession>
<keyword evidence="8" id="KW-1185">Reference proteome</keyword>
<dbReference type="PROSITE" id="PS50138">
    <property type="entry name" value="BRCA2_REPEAT"/>
    <property type="match status" value="1"/>
</dbReference>
<dbReference type="Gene3D" id="2.40.50.140">
    <property type="entry name" value="Nucleic acid-binding proteins"/>
    <property type="match status" value="3"/>
</dbReference>
<name>W3VER6_MOEAP</name>
<comment type="caution">
    <text evidence="7">The sequence shown here is derived from an EMBL/GenBank/DDBJ whole genome shotgun (WGS) entry which is preliminary data.</text>
</comment>
<feature type="region of interest" description="Disordered" evidence="5">
    <location>
        <begin position="548"/>
        <end position="625"/>
    </location>
</feature>
<dbReference type="PANTHER" id="PTHR11289">
    <property type="entry name" value="BREAST CANCER TYPE 2 SUSCEPTIBILITY PROTEIN BRCA2"/>
    <property type="match status" value="1"/>
</dbReference>
<dbReference type="InterPro" id="IPR002093">
    <property type="entry name" value="BRCA2_repeat"/>
</dbReference>
<evidence type="ECO:0000313" key="7">
    <source>
        <dbReference type="EMBL" id="ETS60054.1"/>
    </source>
</evidence>
<feature type="domain" description="BRCA2 OB1" evidence="6">
    <location>
        <begin position="885"/>
        <end position="1006"/>
    </location>
</feature>
<keyword evidence="3" id="KW-0234">DNA repair</keyword>
<dbReference type="CDD" id="cd04493">
    <property type="entry name" value="BRCA2DBD_OB1"/>
    <property type="match status" value="1"/>
</dbReference>
<dbReference type="Pfam" id="PF09103">
    <property type="entry name" value="BRCA-2_OB1"/>
    <property type="match status" value="1"/>
</dbReference>
<dbReference type="InterPro" id="IPR036315">
    <property type="entry name" value="BRCA2_hlx_sf"/>
</dbReference>
<protein>
    <submittedName>
        <fullName evidence="7">Rad51-associated protein brh2</fullName>
    </submittedName>
</protein>
<feature type="compositionally biased region" description="Polar residues" evidence="5">
    <location>
        <begin position="45"/>
        <end position="54"/>
    </location>
</feature>
<dbReference type="InterPro" id="IPR015187">
    <property type="entry name" value="BRCA2_OB_1"/>
</dbReference>
<dbReference type="Pfam" id="PF00634">
    <property type="entry name" value="BRCA2"/>
    <property type="match status" value="1"/>
</dbReference>
<dbReference type="EMBL" id="AWNI01000039">
    <property type="protein sequence ID" value="ETS60054.1"/>
    <property type="molecule type" value="Genomic_DNA"/>
</dbReference>
<keyword evidence="2" id="KW-0227">DNA damage</keyword>
<dbReference type="PANTHER" id="PTHR11289:SF0">
    <property type="entry name" value="BREAST CANCER TYPE 2 SUSCEPTIBILITY PROTEIN"/>
    <property type="match status" value="1"/>
</dbReference>
<dbReference type="OrthoDB" id="21095at2759"/>
<gene>
    <name evidence="7" type="ORF">PaG_06048</name>
</gene>
<organism evidence="7 8">
    <name type="scientific">Moesziomyces aphidis</name>
    <name type="common">Pseudozyma aphidis</name>
    <dbReference type="NCBI Taxonomy" id="84754"/>
    <lineage>
        <taxon>Eukaryota</taxon>
        <taxon>Fungi</taxon>
        <taxon>Dikarya</taxon>
        <taxon>Basidiomycota</taxon>
        <taxon>Ustilaginomycotina</taxon>
        <taxon>Ustilaginomycetes</taxon>
        <taxon>Ustilaginales</taxon>
        <taxon>Ustilaginaceae</taxon>
        <taxon>Moesziomyces</taxon>
    </lineage>
</organism>
<feature type="compositionally biased region" description="Polar residues" evidence="5">
    <location>
        <begin position="470"/>
        <end position="480"/>
    </location>
</feature>
<evidence type="ECO:0000256" key="3">
    <source>
        <dbReference type="ARBA" id="ARBA00023204"/>
    </source>
</evidence>
<feature type="region of interest" description="Disordered" evidence="5">
    <location>
        <begin position="92"/>
        <end position="111"/>
    </location>
</feature>
<feature type="region of interest" description="Disordered" evidence="5">
    <location>
        <begin position="290"/>
        <end position="309"/>
    </location>
</feature>
<evidence type="ECO:0000313" key="8">
    <source>
        <dbReference type="Proteomes" id="UP000019462"/>
    </source>
</evidence>
<evidence type="ECO:0000256" key="1">
    <source>
        <dbReference type="ARBA" id="ARBA00022737"/>
    </source>
</evidence>